<evidence type="ECO:0000256" key="15">
    <source>
        <dbReference type="ARBA" id="ARBA00068150"/>
    </source>
</evidence>
<dbReference type="GO" id="GO:0005524">
    <property type="term" value="F:ATP binding"/>
    <property type="evidence" value="ECO:0007669"/>
    <property type="project" value="UniProtKB-KW"/>
</dbReference>
<dbReference type="PANTHER" id="PTHR45339:SF1">
    <property type="entry name" value="HYBRID SIGNAL TRANSDUCTION HISTIDINE KINASE J"/>
    <property type="match status" value="1"/>
</dbReference>
<comment type="catalytic activity">
    <reaction evidence="1">
        <text>ATP + protein L-histidine = ADP + protein N-phospho-L-histidine.</text>
        <dbReference type="EC" id="2.7.13.3"/>
    </reaction>
</comment>
<dbReference type="InterPro" id="IPR001789">
    <property type="entry name" value="Sig_transdc_resp-reg_receiver"/>
</dbReference>
<evidence type="ECO:0000256" key="10">
    <source>
        <dbReference type="ARBA" id="ARBA00022840"/>
    </source>
</evidence>
<dbReference type="SMART" id="SM00388">
    <property type="entry name" value="HisKA"/>
    <property type="match status" value="1"/>
</dbReference>
<dbReference type="InterPro" id="IPR004358">
    <property type="entry name" value="Sig_transdc_His_kin-like_C"/>
</dbReference>
<dbReference type="InterPro" id="IPR036890">
    <property type="entry name" value="HATPase_C_sf"/>
</dbReference>
<feature type="modified residue" description="4-aspartylphosphate" evidence="17">
    <location>
        <position position="756"/>
    </location>
</feature>
<comment type="subunit">
    <text evidence="14">At low DSF concentrations, interacts with RpfF.</text>
</comment>
<evidence type="ECO:0000256" key="8">
    <source>
        <dbReference type="ARBA" id="ARBA00022741"/>
    </source>
</evidence>
<feature type="domain" description="Response regulatory" evidence="20">
    <location>
        <begin position="707"/>
        <end position="823"/>
    </location>
</feature>
<evidence type="ECO:0000256" key="5">
    <source>
        <dbReference type="ARBA" id="ARBA00022553"/>
    </source>
</evidence>
<evidence type="ECO:0000256" key="9">
    <source>
        <dbReference type="ARBA" id="ARBA00022777"/>
    </source>
</evidence>
<feature type="modified residue" description="Phosphohistidine" evidence="16">
    <location>
        <position position="915"/>
    </location>
</feature>
<dbReference type="Gene3D" id="1.20.120.160">
    <property type="entry name" value="HPT domain"/>
    <property type="match status" value="1"/>
</dbReference>
<keyword evidence="7 18" id="KW-0812">Transmembrane</keyword>
<feature type="domain" description="HPt" evidence="21">
    <location>
        <begin position="876"/>
        <end position="973"/>
    </location>
</feature>
<keyword evidence="10" id="KW-0067">ATP-binding</keyword>
<evidence type="ECO:0000256" key="17">
    <source>
        <dbReference type="PROSITE-ProRule" id="PRU00169"/>
    </source>
</evidence>
<dbReference type="SUPFAM" id="SSF52172">
    <property type="entry name" value="CheY-like"/>
    <property type="match status" value="1"/>
</dbReference>
<keyword evidence="6 22" id="KW-0808">Transferase</keyword>
<accession>A0A1S7LK15</accession>
<dbReference type="SUPFAM" id="SSF55874">
    <property type="entry name" value="ATPase domain of HSP90 chaperone/DNA topoisomerase II/histidine kinase"/>
    <property type="match status" value="1"/>
</dbReference>
<evidence type="ECO:0000256" key="16">
    <source>
        <dbReference type="PROSITE-ProRule" id="PRU00110"/>
    </source>
</evidence>
<dbReference type="SMART" id="SM00448">
    <property type="entry name" value="REC"/>
    <property type="match status" value="1"/>
</dbReference>
<feature type="transmembrane region" description="Helical" evidence="18">
    <location>
        <begin position="399"/>
        <end position="421"/>
    </location>
</feature>
<dbReference type="InterPro" id="IPR011006">
    <property type="entry name" value="CheY-like_superfamily"/>
</dbReference>
<evidence type="ECO:0000256" key="13">
    <source>
        <dbReference type="ARBA" id="ARBA00023136"/>
    </source>
</evidence>
<dbReference type="PROSITE" id="PS50110">
    <property type="entry name" value="RESPONSE_REGULATORY"/>
    <property type="match status" value="1"/>
</dbReference>
<keyword evidence="5 17" id="KW-0597">Phosphoprotein</keyword>
<dbReference type="Pfam" id="PF00072">
    <property type="entry name" value="Response_reg"/>
    <property type="match status" value="1"/>
</dbReference>
<dbReference type="Pfam" id="PF00512">
    <property type="entry name" value="HisKA"/>
    <property type="match status" value="1"/>
</dbReference>
<dbReference type="FunFam" id="1.10.287.130:FF:000002">
    <property type="entry name" value="Two-component osmosensing histidine kinase"/>
    <property type="match status" value="1"/>
</dbReference>
<evidence type="ECO:0000256" key="3">
    <source>
        <dbReference type="ARBA" id="ARBA00012438"/>
    </source>
</evidence>
<dbReference type="Pfam" id="PF02518">
    <property type="entry name" value="HATPase_c"/>
    <property type="match status" value="1"/>
</dbReference>
<dbReference type="EMBL" id="LO017727">
    <property type="protein sequence ID" value="CRH06457.1"/>
    <property type="molecule type" value="Genomic_DNA"/>
</dbReference>
<keyword evidence="12" id="KW-0902">Two-component regulatory system</keyword>
<evidence type="ECO:0000256" key="6">
    <source>
        <dbReference type="ARBA" id="ARBA00022679"/>
    </source>
</evidence>
<dbReference type="GO" id="GO:0005886">
    <property type="term" value="C:plasma membrane"/>
    <property type="evidence" value="ECO:0007669"/>
    <property type="project" value="UniProtKB-SubCell"/>
</dbReference>
<dbReference type="SUPFAM" id="SSF47384">
    <property type="entry name" value="Homodimeric domain of signal transducing histidine kinase"/>
    <property type="match status" value="1"/>
</dbReference>
<feature type="domain" description="Histidine kinase" evidence="19">
    <location>
        <begin position="452"/>
        <end position="673"/>
    </location>
</feature>
<proteinExistence type="predicted"/>
<sequence length="978" mass="109004">MDPQDGHDCLAELAGSSGDHSPSTIKRIIHRQFLFYSLMPIIGIGLILLTLYFGIIFSIGEHEVETLEQLSIQNLEELNRREAAQIDQRLQEVVRVSRMLQQQHQLFFTQLGEGLEYHLPNGKPPLGVHENGAFYKTEDNGGGALYYSKDTVIGSRELNKAVQSELFDPFFKEIVDSNPVVTQAYINTFDDMNRIYPYFEDSPSVFGAALKMDEHTFYYSADQAHNPARVPVWTEAYLDPAGQGWMISCVTPIYRGDFLEGVTGLDVTVKQFADHVLDLDLPWTGGAFLVGAKGEILAMPKLIEQWLGLKELKDHTYRKVIESTITKPQEYNLFKHPEKDVREAFQSFFLNKAHVMESSIRGRVLLMSQVQIPQSGWRLVILADKETLLEPVSRMEARAFAIGSAVALGIVILYGSIFFSLMKRSQRLASCIAQVKGEADQASQAKSNFLANMSHEIRTPMNAIIGMSQLLLKSNLSPRQRDYSKNLLGAGQALLGIINDILDFSKIEAGKLSLESIPFTLQEVLDNLLAIVGYHAQEKGLALRFKIDPDLPLQLQGDPLRLGQVLINLANNGVKFTDQGAVEIRVEAESLGEEEIKLRFSVQDSGIGLSQEQQSRLFQSFSQADSSTTRQYGGTGLGLTISQQLVEMMGGSITVESEQGKGSLFTFALTFGVVEMESQQGLLNYSQQEALLRADQRLMPAKLQGKRVLLAEDNSINQKVAVAYLEEFGINVTIANNGQEALDALEKGRYDLVLMDIQMPQLDGLNAARQIRRQSHLDEIPIIAMTAHAMAGDREKSLAVGMNDHITKPIDQQILGETLCRWLTSNKGLETDRTQQAPMAAPSEPLDPSIHETLAQVEPSSRHLDVSRGMAKMNGRMDLYHNVLQEFQQNYQQEAEQFTVLFGEQSYDEVLLKAHTLKSVAAYLEAAGLEQAARNVEHALIRKQYGEAEPLLQLLQERLDEALQEVKEVLSVMQDGGT</sequence>
<organism evidence="22">
    <name type="scientific">Magnetococcus massalia (strain MO-1)</name>
    <dbReference type="NCBI Taxonomy" id="451514"/>
    <lineage>
        <taxon>Bacteria</taxon>
        <taxon>Pseudomonadati</taxon>
        <taxon>Pseudomonadota</taxon>
        <taxon>Magnetococcia</taxon>
        <taxon>Magnetococcales</taxon>
        <taxon>Magnetococcaceae</taxon>
        <taxon>Magnetococcus</taxon>
    </lineage>
</organism>
<evidence type="ECO:0000256" key="7">
    <source>
        <dbReference type="ARBA" id="ARBA00022692"/>
    </source>
</evidence>
<dbReference type="GO" id="GO:0000155">
    <property type="term" value="F:phosphorelay sensor kinase activity"/>
    <property type="evidence" value="ECO:0007669"/>
    <property type="project" value="InterPro"/>
</dbReference>
<evidence type="ECO:0000256" key="18">
    <source>
        <dbReference type="SAM" id="Phobius"/>
    </source>
</evidence>
<keyword evidence="13 18" id="KW-0472">Membrane</keyword>
<keyword evidence="8" id="KW-0547">Nucleotide-binding</keyword>
<comment type="subcellular location">
    <subcellularLocation>
        <location evidence="2">Cell membrane</location>
        <topology evidence="2">Multi-pass membrane protein</topology>
    </subcellularLocation>
</comment>
<dbReference type="PROSITE" id="PS50109">
    <property type="entry name" value="HIS_KIN"/>
    <property type="match status" value="1"/>
</dbReference>
<dbReference type="Gene3D" id="1.10.287.130">
    <property type="match status" value="1"/>
</dbReference>
<dbReference type="SUPFAM" id="SSF47226">
    <property type="entry name" value="Histidine-containing phosphotransfer domain, HPT domain"/>
    <property type="match status" value="1"/>
</dbReference>
<dbReference type="AlphaFoldDB" id="A0A1S7LK15"/>
<reference evidence="22" key="1">
    <citation type="submission" date="2015-04" db="EMBL/GenBank/DDBJ databases">
        <authorList>
            <person name="Syromyatnikov M.Y."/>
            <person name="Popov V.N."/>
        </authorList>
    </citation>
    <scope>NUCLEOTIDE SEQUENCE</scope>
    <source>
        <strain evidence="22">MO-1</strain>
    </source>
</reference>
<evidence type="ECO:0000256" key="4">
    <source>
        <dbReference type="ARBA" id="ARBA00022475"/>
    </source>
</evidence>
<evidence type="ECO:0000313" key="22">
    <source>
        <dbReference type="EMBL" id="CRH06457.1"/>
    </source>
</evidence>
<dbReference type="InterPro" id="IPR036641">
    <property type="entry name" value="HPT_dom_sf"/>
</dbReference>
<dbReference type="PRINTS" id="PR00344">
    <property type="entry name" value="BCTRLSENSOR"/>
</dbReference>
<evidence type="ECO:0000256" key="14">
    <source>
        <dbReference type="ARBA" id="ARBA00064003"/>
    </source>
</evidence>
<feature type="transmembrane region" description="Helical" evidence="18">
    <location>
        <begin position="33"/>
        <end position="59"/>
    </location>
</feature>
<dbReference type="SMART" id="SM00387">
    <property type="entry name" value="HATPase_c"/>
    <property type="match status" value="1"/>
</dbReference>
<dbReference type="Pfam" id="PF01627">
    <property type="entry name" value="Hpt"/>
    <property type="match status" value="1"/>
</dbReference>
<dbReference type="PANTHER" id="PTHR45339">
    <property type="entry name" value="HYBRID SIGNAL TRANSDUCTION HISTIDINE KINASE J"/>
    <property type="match status" value="1"/>
</dbReference>
<dbReference type="Gene3D" id="3.40.50.2300">
    <property type="match status" value="1"/>
</dbReference>
<evidence type="ECO:0000256" key="12">
    <source>
        <dbReference type="ARBA" id="ARBA00023012"/>
    </source>
</evidence>
<evidence type="ECO:0000256" key="2">
    <source>
        <dbReference type="ARBA" id="ARBA00004651"/>
    </source>
</evidence>
<protein>
    <recommendedName>
        <fullName evidence="15">Sensory/regulatory protein RpfC</fullName>
        <ecNumber evidence="3">2.7.13.3</ecNumber>
    </recommendedName>
</protein>
<dbReference type="Gene3D" id="3.30.450.20">
    <property type="entry name" value="PAS domain"/>
    <property type="match status" value="1"/>
</dbReference>
<dbReference type="CDD" id="cd16922">
    <property type="entry name" value="HATPase_EvgS-ArcB-TorS-like"/>
    <property type="match status" value="1"/>
</dbReference>
<keyword evidence="11 18" id="KW-1133">Transmembrane helix</keyword>
<dbReference type="InterPro" id="IPR008207">
    <property type="entry name" value="Sig_transdc_His_kin_Hpt_dom"/>
</dbReference>
<dbReference type="InterPro" id="IPR036097">
    <property type="entry name" value="HisK_dim/P_sf"/>
</dbReference>
<evidence type="ECO:0000256" key="11">
    <source>
        <dbReference type="ARBA" id="ARBA00022989"/>
    </source>
</evidence>
<evidence type="ECO:0000259" key="20">
    <source>
        <dbReference type="PROSITE" id="PS50110"/>
    </source>
</evidence>
<keyword evidence="9 22" id="KW-0418">Kinase</keyword>
<evidence type="ECO:0000256" key="1">
    <source>
        <dbReference type="ARBA" id="ARBA00000085"/>
    </source>
</evidence>
<dbReference type="CDD" id="cd17546">
    <property type="entry name" value="REC_hyHK_CKI1_RcsC-like"/>
    <property type="match status" value="1"/>
</dbReference>
<dbReference type="InterPro" id="IPR003594">
    <property type="entry name" value="HATPase_dom"/>
</dbReference>
<evidence type="ECO:0000259" key="19">
    <source>
        <dbReference type="PROSITE" id="PS50109"/>
    </source>
</evidence>
<dbReference type="InterPro" id="IPR005467">
    <property type="entry name" value="His_kinase_dom"/>
</dbReference>
<evidence type="ECO:0000259" key="21">
    <source>
        <dbReference type="PROSITE" id="PS50894"/>
    </source>
</evidence>
<keyword evidence="4" id="KW-1003">Cell membrane</keyword>
<dbReference type="FunFam" id="3.30.565.10:FF:000010">
    <property type="entry name" value="Sensor histidine kinase RcsC"/>
    <property type="match status" value="1"/>
</dbReference>
<name>A0A1S7LK15_MAGMO</name>
<dbReference type="CDD" id="cd00082">
    <property type="entry name" value="HisKA"/>
    <property type="match status" value="1"/>
</dbReference>
<gene>
    <name evidence="22" type="ORF">MAGMO_2295</name>
</gene>
<dbReference type="Gene3D" id="3.30.565.10">
    <property type="entry name" value="Histidine kinase-like ATPase, C-terminal domain"/>
    <property type="match status" value="1"/>
</dbReference>
<dbReference type="EC" id="2.7.13.3" evidence="3"/>
<dbReference type="InterPro" id="IPR003661">
    <property type="entry name" value="HisK_dim/P_dom"/>
</dbReference>
<dbReference type="PROSITE" id="PS50894">
    <property type="entry name" value="HPT"/>
    <property type="match status" value="1"/>
</dbReference>